<dbReference type="CDD" id="cd22475">
    <property type="entry name" value="KH-I_AtRH42_like"/>
    <property type="match status" value="1"/>
</dbReference>
<dbReference type="InterPro" id="IPR011545">
    <property type="entry name" value="DEAD/DEAH_box_helicase_dom"/>
</dbReference>
<dbReference type="SMART" id="SM00490">
    <property type="entry name" value="HELICc"/>
    <property type="match status" value="1"/>
</dbReference>
<reference evidence="13" key="1">
    <citation type="journal article" date="2015" name="Nat. Genet.">
        <title>The pineapple genome and the evolution of CAM photosynthesis.</title>
        <authorList>
            <person name="Ming R."/>
            <person name="VanBuren R."/>
            <person name="Wai C.M."/>
            <person name="Tang H."/>
            <person name="Schatz M.C."/>
            <person name="Bowers J.E."/>
            <person name="Lyons E."/>
            <person name="Wang M.L."/>
            <person name="Chen J."/>
            <person name="Biggers E."/>
            <person name="Zhang J."/>
            <person name="Huang L."/>
            <person name="Zhang L."/>
            <person name="Miao W."/>
            <person name="Zhang J."/>
            <person name="Ye Z."/>
            <person name="Miao C."/>
            <person name="Lin Z."/>
            <person name="Wang H."/>
            <person name="Zhou H."/>
            <person name="Yim W.C."/>
            <person name="Priest H.D."/>
            <person name="Zheng C."/>
            <person name="Woodhouse M."/>
            <person name="Edger P.P."/>
            <person name="Guyot R."/>
            <person name="Guo H.B."/>
            <person name="Guo H."/>
            <person name="Zheng G."/>
            <person name="Singh R."/>
            <person name="Sharma A."/>
            <person name="Min X."/>
            <person name="Zheng Y."/>
            <person name="Lee H."/>
            <person name="Gurtowski J."/>
            <person name="Sedlazeck F.J."/>
            <person name="Harkess A."/>
            <person name="McKain M.R."/>
            <person name="Liao Z."/>
            <person name="Fang J."/>
            <person name="Liu J."/>
            <person name="Zhang X."/>
            <person name="Zhang Q."/>
            <person name="Hu W."/>
            <person name="Qin Y."/>
            <person name="Wang K."/>
            <person name="Chen L.Y."/>
            <person name="Shirley N."/>
            <person name="Lin Y.R."/>
            <person name="Liu L.Y."/>
            <person name="Hernandez A.G."/>
            <person name="Wright C.L."/>
            <person name="Bulone V."/>
            <person name="Tuskan G.A."/>
            <person name="Heath K."/>
            <person name="Zee F."/>
            <person name="Moore P.H."/>
            <person name="Sunkar R."/>
            <person name="Leebens-Mack J.H."/>
            <person name="Mockler T."/>
            <person name="Bennetzen J.L."/>
            <person name="Freeling M."/>
            <person name="Sankoff D."/>
            <person name="Paterson A.H."/>
            <person name="Zhu X."/>
            <person name="Yang X."/>
            <person name="Smith J.A."/>
            <person name="Cushman J.C."/>
            <person name="Paull R.E."/>
            <person name="Yu Q."/>
        </authorList>
    </citation>
    <scope>NUCLEOTIDE SEQUENCE [LARGE SCALE GENOMIC DNA]</scope>
    <source>
        <strain evidence="13">cv. F153</strain>
    </source>
</reference>
<keyword evidence="5" id="KW-0067">ATP-binding</keyword>
<gene>
    <name evidence="14" type="primary">LOC109719380</name>
</gene>
<dbReference type="Pfam" id="PF23469">
    <property type="entry name" value="KH_12"/>
    <property type="match status" value="1"/>
</dbReference>
<dbReference type="GO" id="GO:0003724">
    <property type="term" value="F:RNA helicase activity"/>
    <property type="evidence" value="ECO:0007669"/>
    <property type="project" value="UniProtKB-EC"/>
</dbReference>
<dbReference type="Gene3D" id="3.40.50.300">
    <property type="entry name" value="P-loop containing nucleotide triphosphate hydrolases"/>
    <property type="match status" value="2"/>
</dbReference>
<name>A0A6P5G8M8_ANACO</name>
<dbReference type="SMART" id="SM00487">
    <property type="entry name" value="DEXDc"/>
    <property type="match status" value="1"/>
</dbReference>
<feature type="compositionally biased region" description="Basic and acidic residues" evidence="9">
    <location>
        <begin position="1"/>
        <end position="26"/>
    </location>
</feature>
<keyword evidence="4" id="KW-0347">Helicase</keyword>
<dbReference type="InterPro" id="IPR001650">
    <property type="entry name" value="Helicase_C-like"/>
</dbReference>
<feature type="compositionally biased region" description="Acidic residues" evidence="9">
    <location>
        <begin position="46"/>
        <end position="56"/>
    </location>
</feature>
<protein>
    <recommendedName>
        <fullName evidence="1">RNA helicase</fullName>
        <ecNumber evidence="1">3.6.4.13</ecNumber>
    </recommendedName>
</protein>
<evidence type="ECO:0000259" key="10">
    <source>
        <dbReference type="PROSITE" id="PS51192"/>
    </source>
</evidence>
<dbReference type="PROSITE" id="PS51194">
    <property type="entry name" value="HELICASE_CTER"/>
    <property type="match status" value="1"/>
</dbReference>
<dbReference type="PROSITE" id="PS51192">
    <property type="entry name" value="HELICASE_ATP_BIND_1"/>
    <property type="match status" value="1"/>
</dbReference>
<evidence type="ECO:0000256" key="1">
    <source>
        <dbReference type="ARBA" id="ARBA00012552"/>
    </source>
</evidence>
<dbReference type="InterPro" id="IPR027417">
    <property type="entry name" value="P-loop_NTPase"/>
</dbReference>
<dbReference type="SUPFAM" id="SSF52540">
    <property type="entry name" value="P-loop containing nucleoside triphosphate hydrolases"/>
    <property type="match status" value="1"/>
</dbReference>
<evidence type="ECO:0000256" key="9">
    <source>
        <dbReference type="SAM" id="MobiDB-lite"/>
    </source>
</evidence>
<evidence type="ECO:0000259" key="11">
    <source>
        <dbReference type="PROSITE" id="PS51194"/>
    </source>
</evidence>
<comment type="similarity">
    <text evidence="7">Belongs to the DEAD box helicase family. DDX46/PRP5 subfamily.</text>
</comment>
<dbReference type="RefSeq" id="XP_020101600.1">
    <property type="nucleotide sequence ID" value="XM_020246011.1"/>
</dbReference>
<organism evidence="13 14">
    <name type="scientific">Ananas comosus</name>
    <name type="common">Pineapple</name>
    <name type="synonym">Ananas ananas</name>
    <dbReference type="NCBI Taxonomy" id="4615"/>
    <lineage>
        <taxon>Eukaryota</taxon>
        <taxon>Viridiplantae</taxon>
        <taxon>Streptophyta</taxon>
        <taxon>Embryophyta</taxon>
        <taxon>Tracheophyta</taxon>
        <taxon>Spermatophyta</taxon>
        <taxon>Magnoliopsida</taxon>
        <taxon>Liliopsida</taxon>
        <taxon>Poales</taxon>
        <taxon>Bromeliaceae</taxon>
        <taxon>Bromelioideae</taxon>
        <taxon>Ananas</taxon>
    </lineage>
</organism>
<feature type="compositionally biased region" description="Basic and acidic residues" evidence="9">
    <location>
        <begin position="61"/>
        <end position="76"/>
    </location>
</feature>
<evidence type="ECO:0000256" key="8">
    <source>
        <dbReference type="PROSITE-ProRule" id="PRU00552"/>
    </source>
</evidence>
<evidence type="ECO:0000256" key="3">
    <source>
        <dbReference type="ARBA" id="ARBA00022801"/>
    </source>
</evidence>
<dbReference type="OrthoDB" id="196131at2759"/>
<dbReference type="EC" id="3.6.4.13" evidence="1"/>
<feature type="region of interest" description="Disordered" evidence="9">
    <location>
        <begin position="641"/>
        <end position="675"/>
    </location>
</feature>
<dbReference type="CDD" id="cd18787">
    <property type="entry name" value="SF2_C_DEAD"/>
    <property type="match status" value="1"/>
</dbReference>
<keyword evidence="6" id="KW-0694">RNA-binding</keyword>
<dbReference type="InterPro" id="IPR014001">
    <property type="entry name" value="Helicase_ATP-bd"/>
</dbReference>
<dbReference type="InterPro" id="IPR000629">
    <property type="entry name" value="RNA-helicase_DEAD-box_CS"/>
</dbReference>
<feature type="domain" description="Helicase C-terminal" evidence="11">
    <location>
        <begin position="450"/>
        <end position="611"/>
    </location>
</feature>
<keyword evidence="3" id="KW-0378">Hydrolase</keyword>
<dbReference type="Proteomes" id="UP000515123">
    <property type="component" value="Linkage group 13"/>
</dbReference>
<dbReference type="FunFam" id="3.40.50.300:FF:000079">
    <property type="entry name" value="probable ATP-dependent RNA helicase DDX17"/>
    <property type="match status" value="1"/>
</dbReference>
<feature type="region of interest" description="Disordered" evidence="9">
    <location>
        <begin position="1"/>
        <end position="165"/>
    </location>
</feature>
<dbReference type="InterPro" id="IPR056149">
    <property type="entry name" value="PRP5/DDX46/KHDC4_KH"/>
</dbReference>
<dbReference type="Pfam" id="PF00271">
    <property type="entry name" value="Helicase_C"/>
    <property type="match status" value="1"/>
</dbReference>
<dbReference type="GO" id="GO:0005524">
    <property type="term" value="F:ATP binding"/>
    <property type="evidence" value="ECO:0007669"/>
    <property type="project" value="UniProtKB-KW"/>
</dbReference>
<evidence type="ECO:0000259" key="12">
    <source>
        <dbReference type="PROSITE" id="PS51195"/>
    </source>
</evidence>
<evidence type="ECO:0000313" key="13">
    <source>
        <dbReference type="Proteomes" id="UP000515123"/>
    </source>
</evidence>
<keyword evidence="13" id="KW-1185">Reference proteome</keyword>
<feature type="domain" description="Helicase ATP-binding" evidence="10">
    <location>
        <begin position="261"/>
        <end position="439"/>
    </location>
</feature>
<dbReference type="GO" id="GO:0003723">
    <property type="term" value="F:RNA binding"/>
    <property type="evidence" value="ECO:0007669"/>
    <property type="project" value="UniProtKB-KW"/>
</dbReference>
<evidence type="ECO:0000256" key="7">
    <source>
        <dbReference type="ARBA" id="ARBA00038511"/>
    </source>
</evidence>
<dbReference type="PROSITE" id="PS00039">
    <property type="entry name" value="DEAD_ATP_HELICASE"/>
    <property type="match status" value="1"/>
</dbReference>
<dbReference type="GO" id="GO:0016787">
    <property type="term" value="F:hydrolase activity"/>
    <property type="evidence" value="ECO:0007669"/>
    <property type="project" value="UniProtKB-KW"/>
</dbReference>
<evidence type="ECO:0000256" key="6">
    <source>
        <dbReference type="ARBA" id="ARBA00022884"/>
    </source>
</evidence>
<dbReference type="GeneID" id="109719380"/>
<sequence length="882" mass="96556">MEKRRRRVQEWQELRRKREEQDRERAGLAAAADDDQPKAGKNWTLDGEESDEDEESAALSKPDKDLDFDEAARSEDGDGTAMEVDPVNGEATMNGGGGGNDDEEDIDPLDAFMKSKEEASSNGDQARKAGKQAMGRIIPGEDSDSDYEDLENDEAPPEDEDDDEFMKRVRKTKAEKLSIIDHSKIQYPPFRKNFYIEVKEIANMKPEEVAAYRKQLELKIHGKDVPKPIKTWNQTGLASKILDTIKKLNFEKPMPIQAQAFPIIMSGRDCIGIAKTGSGKTLAFVLPMLRHIKDQPPVVPGDGPIGLIMAPTRELVQQIHSDIKKFTKVLGVNCVPVYGGSGVAQQISELKRGTEIVVCTPGRMIDILCTSGGKITNLRRVTYLVMDEADRMFDMGFEPQITRIVQNTRPDRQTVLFSATFPRQVEILARKVLNRPIEIQVGGRSVVNKDIAQLVEVRPESERFLRLLELLGEWYEKGKILVFVHSQEKCDSLFKELLKHGYPCLSLHGAKDQTDRESTISDFKSNVCNLLIATSVAARGLDVKELELVVNFDVPNHYEDYVHRVGRTGRAGRKGLAVTFISEEDARYAPDLVKALELSEQAVPADLKALADGFMAKVNQGTEQAHGTGYGGSGFKFNEEEDEARRAAKKAQAREYGFEEDKSDSDSEDDGIRKAGGDLSQAAALAAQAAALAAASKVSMNPTAPLPVTAAQLLSTAAGLPTVSLPGIAGLPSVTLPGMAGLQIGGVAATPSEAAARAAALAAAMNLQHNLAKIQADAMPEHYEAELEINDFPQNARWKVTHKETLGPISEWTGAAITTRGQFYPPGKIPGPGERKLYLFIEGPTESSVKKAKAEVKRVLEDYTNQALNLPGSAQPGKYSVL</sequence>
<dbReference type="CDD" id="cd17953">
    <property type="entry name" value="DEADc_DDX46"/>
    <property type="match status" value="1"/>
</dbReference>
<proteinExistence type="inferred from homology"/>
<accession>A0A6P5G8M8</accession>
<dbReference type="AlphaFoldDB" id="A0A6P5G8M8"/>
<evidence type="ECO:0000256" key="4">
    <source>
        <dbReference type="ARBA" id="ARBA00022806"/>
    </source>
</evidence>
<feature type="compositionally biased region" description="Acidic residues" evidence="9">
    <location>
        <begin position="141"/>
        <end position="164"/>
    </location>
</feature>
<dbReference type="PROSITE" id="PS51195">
    <property type="entry name" value="Q_MOTIF"/>
    <property type="match status" value="1"/>
</dbReference>
<evidence type="ECO:0000256" key="5">
    <source>
        <dbReference type="ARBA" id="ARBA00022840"/>
    </source>
</evidence>
<feature type="domain" description="DEAD-box RNA helicase Q" evidence="12">
    <location>
        <begin position="230"/>
        <end position="258"/>
    </location>
</feature>
<evidence type="ECO:0000313" key="14">
    <source>
        <dbReference type="RefSeq" id="XP_020101600.1"/>
    </source>
</evidence>
<dbReference type="Pfam" id="PF00270">
    <property type="entry name" value="DEAD"/>
    <property type="match status" value="1"/>
</dbReference>
<reference evidence="14" key="2">
    <citation type="submission" date="2025-08" db="UniProtKB">
        <authorList>
            <consortium name="RefSeq"/>
        </authorList>
    </citation>
    <scope>IDENTIFICATION</scope>
</reference>
<keyword evidence="2" id="KW-0547">Nucleotide-binding</keyword>
<feature type="short sequence motif" description="Q motif" evidence="8">
    <location>
        <begin position="230"/>
        <end position="258"/>
    </location>
</feature>
<evidence type="ECO:0000256" key="2">
    <source>
        <dbReference type="ARBA" id="ARBA00022741"/>
    </source>
</evidence>
<dbReference type="InterPro" id="IPR014014">
    <property type="entry name" value="RNA_helicase_DEAD_Q_motif"/>
</dbReference>
<dbReference type="PANTHER" id="PTHR47958">
    <property type="entry name" value="ATP-DEPENDENT RNA HELICASE DBP3"/>
    <property type="match status" value="1"/>
</dbReference>